<dbReference type="Proteomes" id="UP001500618">
    <property type="component" value="Unassembled WGS sequence"/>
</dbReference>
<dbReference type="InterPro" id="IPR005490">
    <property type="entry name" value="LD_TPept_cat_dom"/>
</dbReference>
<comment type="pathway">
    <text evidence="1 7">Cell wall biogenesis; peptidoglycan biosynthesis.</text>
</comment>
<dbReference type="Gene3D" id="2.60.40.3780">
    <property type="match status" value="1"/>
</dbReference>
<dbReference type="Gene3D" id="2.60.40.3710">
    <property type="match status" value="1"/>
</dbReference>
<reference evidence="11 12" key="1">
    <citation type="journal article" date="2019" name="Int. J. Syst. Evol. Microbiol.">
        <title>The Global Catalogue of Microorganisms (GCM) 10K type strain sequencing project: providing services to taxonomists for standard genome sequencing and annotation.</title>
        <authorList>
            <consortium name="The Broad Institute Genomics Platform"/>
            <consortium name="The Broad Institute Genome Sequencing Center for Infectious Disease"/>
            <person name="Wu L."/>
            <person name="Ma J."/>
        </authorList>
    </citation>
    <scope>NUCLEOTIDE SEQUENCE [LARGE SCALE GENOMIC DNA]</scope>
    <source>
        <strain evidence="11 12">JCM 14718</strain>
    </source>
</reference>
<dbReference type="InterPro" id="IPR041280">
    <property type="entry name" value="Big_10"/>
</dbReference>
<organism evidence="11 12">
    <name type="scientific">Fodinicola feengrottensis</name>
    <dbReference type="NCBI Taxonomy" id="435914"/>
    <lineage>
        <taxon>Bacteria</taxon>
        <taxon>Bacillati</taxon>
        <taxon>Actinomycetota</taxon>
        <taxon>Actinomycetes</taxon>
        <taxon>Mycobacteriales</taxon>
        <taxon>Fodinicola</taxon>
    </lineage>
</organism>
<evidence type="ECO:0000256" key="7">
    <source>
        <dbReference type="PROSITE-ProRule" id="PRU01373"/>
    </source>
</evidence>
<dbReference type="Pfam" id="PF03734">
    <property type="entry name" value="YkuD"/>
    <property type="match status" value="1"/>
</dbReference>
<sequence>MQGLKRWSTVAVTGAAVIALALTGCSKPASTGDTKQAAGTQTGTPKAAPASLTITPATGAAKISTRPDVKIATDGKVSEVVVTNDKNETVAGAVSDDGVWKPNNQLAYGTKYSVAATATNKDGAPTKATSAFTTMSAPGKTNGVDFYVENGAKVGVGLPIVFKFTYSVPTASRTAVQKAMSIRTSQPIAGAWRWVGSDELHFRPQEYWPAGTKIAVKSGIGGVDMGNGRYGNRDRSLSLTVGPKQILEVDNKTHVAKAYQNDKLLRSMPASLGKRSTPSSSGTMVVINTSQKVTMDSSTYGVTKGMPGYYKEDVYWDVRYTWTGEFVHGAPWSVDDQGNSNVSHGCVNLSTTNAKWFFNLTQPGDLIHIINTVHTVTPNDGFTDWQLTWDNYLKGGTAYTTVQM</sequence>
<evidence type="ECO:0000313" key="11">
    <source>
        <dbReference type="EMBL" id="GAA1685726.1"/>
    </source>
</evidence>
<dbReference type="PROSITE" id="PS52029">
    <property type="entry name" value="LD_TPASE"/>
    <property type="match status" value="1"/>
</dbReference>
<feature type="domain" description="L,D-TPase catalytic" evidence="10">
    <location>
        <begin position="245"/>
        <end position="370"/>
    </location>
</feature>
<protein>
    <submittedName>
        <fullName evidence="11">Ig-like domain-containing protein</fullName>
    </submittedName>
</protein>
<dbReference type="EMBL" id="BAAANY010000013">
    <property type="protein sequence ID" value="GAA1685726.1"/>
    <property type="molecule type" value="Genomic_DNA"/>
</dbReference>
<evidence type="ECO:0000313" key="12">
    <source>
        <dbReference type="Proteomes" id="UP001500618"/>
    </source>
</evidence>
<keyword evidence="3 7" id="KW-0133">Cell shape</keyword>
<dbReference type="PROSITE" id="PS51257">
    <property type="entry name" value="PROKAR_LIPOPROTEIN"/>
    <property type="match status" value="1"/>
</dbReference>
<evidence type="ECO:0000256" key="9">
    <source>
        <dbReference type="SAM" id="SignalP"/>
    </source>
</evidence>
<evidence type="ECO:0000256" key="5">
    <source>
        <dbReference type="ARBA" id="ARBA00023315"/>
    </source>
</evidence>
<dbReference type="RefSeq" id="WP_344311635.1">
    <property type="nucleotide sequence ID" value="NZ_BAAANY010000013.1"/>
</dbReference>
<keyword evidence="4 7" id="KW-0573">Peptidoglycan synthesis</keyword>
<evidence type="ECO:0000256" key="2">
    <source>
        <dbReference type="ARBA" id="ARBA00022679"/>
    </source>
</evidence>
<keyword evidence="6 7" id="KW-0961">Cell wall biogenesis/degradation</keyword>
<evidence type="ECO:0000256" key="4">
    <source>
        <dbReference type="ARBA" id="ARBA00022984"/>
    </source>
</evidence>
<evidence type="ECO:0000256" key="8">
    <source>
        <dbReference type="SAM" id="MobiDB-lite"/>
    </source>
</evidence>
<feature type="signal peptide" evidence="9">
    <location>
        <begin position="1"/>
        <end position="31"/>
    </location>
</feature>
<evidence type="ECO:0000256" key="3">
    <source>
        <dbReference type="ARBA" id="ARBA00022960"/>
    </source>
</evidence>
<name>A0ABN2HD81_9ACTN</name>
<evidence type="ECO:0000256" key="1">
    <source>
        <dbReference type="ARBA" id="ARBA00004752"/>
    </source>
</evidence>
<keyword evidence="9" id="KW-0732">Signal</keyword>
<dbReference type="SUPFAM" id="SSF141523">
    <property type="entry name" value="L,D-transpeptidase catalytic domain-like"/>
    <property type="match status" value="1"/>
</dbReference>
<dbReference type="PANTHER" id="PTHR30582">
    <property type="entry name" value="L,D-TRANSPEPTIDASE"/>
    <property type="match status" value="1"/>
</dbReference>
<gene>
    <name evidence="11" type="ORF">GCM10009765_38780</name>
</gene>
<dbReference type="Pfam" id="PF17964">
    <property type="entry name" value="Big_10"/>
    <property type="match status" value="1"/>
</dbReference>
<feature type="compositionally biased region" description="Polar residues" evidence="8">
    <location>
        <begin position="28"/>
        <end position="44"/>
    </location>
</feature>
<evidence type="ECO:0000256" key="6">
    <source>
        <dbReference type="ARBA" id="ARBA00023316"/>
    </source>
</evidence>
<feature type="active site" description="Proton donor/acceptor" evidence="7">
    <location>
        <position position="328"/>
    </location>
</feature>
<feature type="active site" description="Nucleophile" evidence="7">
    <location>
        <position position="346"/>
    </location>
</feature>
<feature type="chain" id="PRO_5047123116" evidence="9">
    <location>
        <begin position="32"/>
        <end position="404"/>
    </location>
</feature>
<dbReference type="PANTHER" id="PTHR30582:SF2">
    <property type="entry name" value="L,D-TRANSPEPTIDASE YCIB-RELATED"/>
    <property type="match status" value="1"/>
</dbReference>
<dbReference type="Gene3D" id="2.40.440.10">
    <property type="entry name" value="L,D-transpeptidase catalytic domain-like"/>
    <property type="match status" value="1"/>
</dbReference>
<feature type="region of interest" description="Disordered" evidence="8">
    <location>
        <begin position="28"/>
        <end position="51"/>
    </location>
</feature>
<dbReference type="CDD" id="cd16913">
    <property type="entry name" value="YkuD_like"/>
    <property type="match status" value="1"/>
</dbReference>
<comment type="caution">
    <text evidence="11">The sequence shown here is derived from an EMBL/GenBank/DDBJ whole genome shotgun (WGS) entry which is preliminary data.</text>
</comment>
<keyword evidence="2" id="KW-0808">Transferase</keyword>
<accession>A0ABN2HD81</accession>
<dbReference type="InterPro" id="IPR050979">
    <property type="entry name" value="LD-transpeptidase"/>
</dbReference>
<keyword evidence="12" id="KW-1185">Reference proteome</keyword>
<dbReference type="CDD" id="cd13432">
    <property type="entry name" value="LDT_IgD_like_2"/>
    <property type="match status" value="1"/>
</dbReference>
<proteinExistence type="predicted"/>
<evidence type="ECO:0000259" key="10">
    <source>
        <dbReference type="PROSITE" id="PS52029"/>
    </source>
</evidence>
<keyword evidence="5" id="KW-0012">Acyltransferase</keyword>
<dbReference type="InterPro" id="IPR038063">
    <property type="entry name" value="Transpep_catalytic_dom"/>
</dbReference>